<organism evidence="1 2">
    <name type="scientific">Nephila pilipes</name>
    <name type="common">Giant wood spider</name>
    <name type="synonym">Nephila maculata</name>
    <dbReference type="NCBI Taxonomy" id="299642"/>
    <lineage>
        <taxon>Eukaryota</taxon>
        <taxon>Metazoa</taxon>
        <taxon>Ecdysozoa</taxon>
        <taxon>Arthropoda</taxon>
        <taxon>Chelicerata</taxon>
        <taxon>Arachnida</taxon>
        <taxon>Araneae</taxon>
        <taxon>Araneomorphae</taxon>
        <taxon>Entelegynae</taxon>
        <taxon>Araneoidea</taxon>
        <taxon>Nephilidae</taxon>
        <taxon>Nephila</taxon>
    </lineage>
</organism>
<keyword evidence="2" id="KW-1185">Reference proteome</keyword>
<proteinExistence type="predicted"/>
<sequence>MYESLTEVTAVIEKVKNIAKWLKQSVVGSDELRKKTERKLIQSVTKWNSTVYMLNIEFATTEATGERFATSSSVISFVKMMGSKTNCVSCCLELGKKTERSVPVQYKKKFDSIENSQFFALASLLDPRFKILHFKNKILKGTWKKNLNIIIVDIKLEKRGNHWILMVGSCLQLHLLLGVHKICKIVISTIL</sequence>
<reference evidence="1" key="1">
    <citation type="submission" date="2020-08" db="EMBL/GenBank/DDBJ databases">
        <title>Multicomponent nature underlies the extraordinary mechanical properties of spider dragline silk.</title>
        <authorList>
            <person name="Kono N."/>
            <person name="Nakamura H."/>
            <person name="Mori M."/>
            <person name="Yoshida Y."/>
            <person name="Ohtoshi R."/>
            <person name="Malay A.D."/>
            <person name="Moran D.A.P."/>
            <person name="Tomita M."/>
            <person name="Numata K."/>
            <person name="Arakawa K."/>
        </authorList>
    </citation>
    <scope>NUCLEOTIDE SEQUENCE</scope>
</reference>
<protein>
    <submittedName>
        <fullName evidence="1">Uncharacterized protein</fullName>
    </submittedName>
</protein>
<evidence type="ECO:0000313" key="2">
    <source>
        <dbReference type="Proteomes" id="UP000887013"/>
    </source>
</evidence>
<accession>A0A8X6QNI3</accession>
<evidence type="ECO:0000313" key="1">
    <source>
        <dbReference type="EMBL" id="GFU36231.1"/>
    </source>
</evidence>
<comment type="caution">
    <text evidence="1">The sequence shown here is derived from an EMBL/GenBank/DDBJ whole genome shotgun (WGS) entry which is preliminary data.</text>
</comment>
<dbReference type="EMBL" id="BMAW01083920">
    <property type="protein sequence ID" value="GFU36231.1"/>
    <property type="molecule type" value="Genomic_DNA"/>
</dbReference>
<dbReference type="OrthoDB" id="6434339at2759"/>
<dbReference type="Proteomes" id="UP000887013">
    <property type="component" value="Unassembled WGS sequence"/>
</dbReference>
<gene>
    <name evidence="1" type="ORF">NPIL_443311</name>
</gene>
<dbReference type="AlphaFoldDB" id="A0A8X6QNI3"/>
<name>A0A8X6QNI3_NEPPI</name>